<dbReference type="GO" id="GO:0006289">
    <property type="term" value="P:nucleotide-excision repair"/>
    <property type="evidence" value="ECO:0007669"/>
    <property type="project" value="TreeGrafter"/>
</dbReference>
<dbReference type="CDD" id="cd04478">
    <property type="entry name" value="RPA2_DBD_D"/>
    <property type="match status" value="1"/>
</dbReference>
<dbReference type="EMBL" id="OU900094">
    <property type="protein sequence ID" value="CAG9854388.1"/>
    <property type="molecule type" value="Genomic_DNA"/>
</dbReference>
<dbReference type="SUPFAM" id="SSF50249">
    <property type="entry name" value="Nucleic acid-binding proteins"/>
    <property type="match status" value="1"/>
</dbReference>
<feature type="compositionally biased region" description="Basic and acidic residues" evidence="5">
    <location>
        <begin position="1"/>
        <end position="12"/>
    </location>
</feature>
<sequence>MSYSKKSDHDMDTTMNQTTTAKTEERIANNVMPLVIKQILNCNDERFQQFGFPAQIIKLVAIIKHSEVLSTRVNYTIADHTGEMKAVLWLSIENGEIENMPNVVEGKYAEIFGTYKYKDDERVVMILKMTPVKDCNVITNHLLRAIHNRFWCEAESNNMLTDIKINNPGAQLVTSMNLVDDNMATGSSVDGLSDIQKKVKKILSTDTTVLGMSRDVLYTHFNANQRPLINKALEFLCNEGHIYTTHDADHFRTLNIEV</sequence>
<dbReference type="OrthoDB" id="25571at2759"/>
<dbReference type="GO" id="GO:0006260">
    <property type="term" value="P:DNA replication"/>
    <property type="evidence" value="ECO:0007669"/>
    <property type="project" value="TreeGrafter"/>
</dbReference>
<keyword evidence="4" id="KW-0539">Nucleus</keyword>
<dbReference type="InterPro" id="IPR036390">
    <property type="entry name" value="WH_DNA-bd_sf"/>
</dbReference>
<dbReference type="SUPFAM" id="SSF46785">
    <property type="entry name" value="Winged helix' DNA-binding domain"/>
    <property type="match status" value="1"/>
</dbReference>
<evidence type="ECO:0000313" key="7">
    <source>
        <dbReference type="EMBL" id="CAG9854388.1"/>
    </source>
</evidence>
<evidence type="ECO:0000256" key="1">
    <source>
        <dbReference type="ARBA" id="ARBA00004123"/>
    </source>
</evidence>
<reference evidence="7" key="1">
    <citation type="submission" date="2022-01" db="EMBL/GenBank/DDBJ databases">
        <authorList>
            <person name="King R."/>
        </authorList>
    </citation>
    <scope>NUCLEOTIDE SEQUENCE</scope>
</reference>
<evidence type="ECO:0000259" key="6">
    <source>
        <dbReference type="Pfam" id="PF08784"/>
    </source>
</evidence>
<evidence type="ECO:0000256" key="4">
    <source>
        <dbReference type="ARBA" id="ARBA00023242"/>
    </source>
</evidence>
<dbReference type="GO" id="GO:0035861">
    <property type="term" value="C:site of double-strand break"/>
    <property type="evidence" value="ECO:0007669"/>
    <property type="project" value="TreeGrafter"/>
</dbReference>
<feature type="region of interest" description="Disordered" evidence="5">
    <location>
        <begin position="1"/>
        <end position="20"/>
    </location>
</feature>
<dbReference type="PANTHER" id="PTHR13989">
    <property type="entry name" value="REPLICATION PROTEIN A-RELATED"/>
    <property type="match status" value="1"/>
</dbReference>
<dbReference type="GO" id="GO:0003697">
    <property type="term" value="F:single-stranded DNA binding"/>
    <property type="evidence" value="ECO:0007669"/>
    <property type="project" value="TreeGrafter"/>
</dbReference>
<feature type="domain" description="Replication protein A C-terminal" evidence="6">
    <location>
        <begin position="180"/>
        <end position="248"/>
    </location>
</feature>
<name>A0A9N9TGJ8_PHYSR</name>
<organism evidence="7 8">
    <name type="scientific">Phyllotreta striolata</name>
    <name type="common">Striped flea beetle</name>
    <name type="synonym">Crioceris striolata</name>
    <dbReference type="NCBI Taxonomy" id="444603"/>
    <lineage>
        <taxon>Eukaryota</taxon>
        <taxon>Metazoa</taxon>
        <taxon>Ecdysozoa</taxon>
        <taxon>Arthropoda</taxon>
        <taxon>Hexapoda</taxon>
        <taxon>Insecta</taxon>
        <taxon>Pterygota</taxon>
        <taxon>Neoptera</taxon>
        <taxon>Endopterygota</taxon>
        <taxon>Coleoptera</taxon>
        <taxon>Polyphaga</taxon>
        <taxon>Cucujiformia</taxon>
        <taxon>Chrysomeloidea</taxon>
        <taxon>Chrysomelidae</taxon>
        <taxon>Galerucinae</taxon>
        <taxon>Alticini</taxon>
        <taxon>Phyllotreta</taxon>
    </lineage>
</organism>
<evidence type="ECO:0000256" key="3">
    <source>
        <dbReference type="ARBA" id="ARBA00023125"/>
    </source>
</evidence>
<gene>
    <name evidence="7" type="ORF">PHYEVI_LOCUS851</name>
</gene>
<dbReference type="InterPro" id="IPR012340">
    <property type="entry name" value="NA-bd_OB-fold"/>
</dbReference>
<comment type="similarity">
    <text evidence="2">Belongs to the replication factor A protein 2 family.</text>
</comment>
<dbReference type="Pfam" id="PF08784">
    <property type="entry name" value="RPA_C"/>
    <property type="match status" value="1"/>
</dbReference>
<proteinExistence type="inferred from homology"/>
<dbReference type="Gene3D" id="2.40.50.140">
    <property type="entry name" value="Nucleic acid-binding proteins"/>
    <property type="match status" value="1"/>
</dbReference>
<comment type="subcellular location">
    <subcellularLocation>
        <location evidence="1">Nucleus</location>
    </subcellularLocation>
</comment>
<dbReference type="GO" id="GO:0000781">
    <property type="term" value="C:chromosome, telomeric region"/>
    <property type="evidence" value="ECO:0007669"/>
    <property type="project" value="TreeGrafter"/>
</dbReference>
<keyword evidence="8" id="KW-1185">Reference proteome</keyword>
<dbReference type="GO" id="GO:0005662">
    <property type="term" value="C:DNA replication factor A complex"/>
    <property type="evidence" value="ECO:0007669"/>
    <property type="project" value="TreeGrafter"/>
</dbReference>
<keyword evidence="3" id="KW-0238">DNA-binding</keyword>
<accession>A0A9N9TGJ8</accession>
<evidence type="ECO:0000256" key="5">
    <source>
        <dbReference type="SAM" id="MobiDB-lite"/>
    </source>
</evidence>
<evidence type="ECO:0000313" key="8">
    <source>
        <dbReference type="Proteomes" id="UP001153712"/>
    </source>
</evidence>
<dbReference type="InterPro" id="IPR036388">
    <property type="entry name" value="WH-like_DNA-bd_sf"/>
</dbReference>
<dbReference type="AlphaFoldDB" id="A0A9N9TGJ8"/>
<dbReference type="InterPro" id="IPR040260">
    <property type="entry name" value="RFA2-like"/>
</dbReference>
<protein>
    <recommendedName>
        <fullName evidence="6">Replication protein A C-terminal domain-containing protein</fullName>
    </recommendedName>
</protein>
<evidence type="ECO:0000256" key="2">
    <source>
        <dbReference type="ARBA" id="ARBA00007815"/>
    </source>
</evidence>
<dbReference type="GO" id="GO:0000724">
    <property type="term" value="P:double-strand break repair via homologous recombination"/>
    <property type="evidence" value="ECO:0007669"/>
    <property type="project" value="TreeGrafter"/>
</dbReference>
<dbReference type="Gene3D" id="1.10.10.10">
    <property type="entry name" value="Winged helix-like DNA-binding domain superfamily/Winged helix DNA-binding domain"/>
    <property type="match status" value="1"/>
</dbReference>
<dbReference type="Proteomes" id="UP001153712">
    <property type="component" value="Chromosome 1"/>
</dbReference>
<dbReference type="PANTHER" id="PTHR13989:SF16">
    <property type="entry name" value="REPLICATION PROTEIN A2"/>
    <property type="match status" value="1"/>
</dbReference>
<dbReference type="InterPro" id="IPR014892">
    <property type="entry name" value="RPA_C"/>
</dbReference>